<evidence type="ECO:0000313" key="4">
    <source>
        <dbReference type="Proteomes" id="UP001157069"/>
    </source>
</evidence>
<dbReference type="Proteomes" id="UP001157069">
    <property type="component" value="Unassembled WGS sequence"/>
</dbReference>
<sequence length="254" mass="27305">MTSGRWRAPVGALGIPLVVFSLAVGWYGSATAETVSPSPATARYSEQASGHSSDPTPSAPADIEATPTTVQLDEALAVLEELPDATDQATGYLRSAFGAGWRDPDRNGCDTRNDILARDLADVMFRPGTHDCVVTSGTLLDPYTGMTIHFVRGNVTSEAVQIDHIVPLAWAWRNGAYAWDEKRRVEFANDPDNLLAVDGPTNMSKSDLGPAEWLPPSDAFECHYAAAFVSVLGKYSLSIPRSDRQALVETLHGC</sequence>
<accession>A0ABQ6JXQ2</accession>
<evidence type="ECO:0000313" key="3">
    <source>
        <dbReference type="EMBL" id="GMA93073.1"/>
    </source>
</evidence>
<feature type="domain" description="GmrSD restriction endonucleases C-terminal" evidence="2">
    <location>
        <begin position="110"/>
        <end position="249"/>
    </location>
</feature>
<name>A0ABQ6JXQ2_9MICO</name>
<protein>
    <recommendedName>
        <fullName evidence="2">GmrSD restriction endonucleases C-terminal domain-containing protein</fullName>
    </recommendedName>
</protein>
<reference evidence="4" key="1">
    <citation type="journal article" date="2019" name="Int. J. Syst. Evol. Microbiol.">
        <title>The Global Catalogue of Microorganisms (GCM) 10K type strain sequencing project: providing services to taxonomists for standard genome sequencing and annotation.</title>
        <authorList>
            <consortium name="The Broad Institute Genomics Platform"/>
            <consortium name="The Broad Institute Genome Sequencing Center for Infectious Disease"/>
            <person name="Wu L."/>
            <person name="Ma J."/>
        </authorList>
    </citation>
    <scope>NUCLEOTIDE SEQUENCE [LARGE SCALE GENOMIC DNA]</scope>
    <source>
        <strain evidence="4">NBRC 108755</strain>
    </source>
</reference>
<dbReference type="PANTHER" id="PTHR24094">
    <property type="entry name" value="SECRETED PROTEIN"/>
    <property type="match status" value="1"/>
</dbReference>
<keyword evidence="4" id="KW-1185">Reference proteome</keyword>
<feature type="region of interest" description="Disordered" evidence="1">
    <location>
        <begin position="34"/>
        <end position="63"/>
    </location>
</feature>
<feature type="compositionally biased region" description="Polar residues" evidence="1">
    <location>
        <begin position="34"/>
        <end position="56"/>
    </location>
</feature>
<gene>
    <name evidence="3" type="ORF">GCM10025869_36020</name>
</gene>
<proteinExistence type="predicted"/>
<evidence type="ECO:0000256" key="1">
    <source>
        <dbReference type="SAM" id="MobiDB-lite"/>
    </source>
</evidence>
<comment type="caution">
    <text evidence="3">The sequence shown here is derived from an EMBL/GenBank/DDBJ whole genome shotgun (WGS) entry which is preliminary data.</text>
</comment>
<evidence type="ECO:0000259" key="2">
    <source>
        <dbReference type="Pfam" id="PF07510"/>
    </source>
</evidence>
<dbReference type="PANTHER" id="PTHR24094:SF15">
    <property type="entry name" value="AMP-DEPENDENT SYNTHETASE_LIGASE DOMAIN-CONTAINING PROTEIN-RELATED"/>
    <property type="match status" value="1"/>
</dbReference>
<dbReference type="EMBL" id="BSVA01000001">
    <property type="protein sequence ID" value="GMA93073.1"/>
    <property type="molecule type" value="Genomic_DNA"/>
</dbReference>
<dbReference type="Pfam" id="PF07510">
    <property type="entry name" value="GmrSD_C"/>
    <property type="match status" value="1"/>
</dbReference>
<organism evidence="3 4">
    <name type="scientific">Homoserinibacter gongjuensis</name>
    <dbReference type="NCBI Taxonomy" id="1162968"/>
    <lineage>
        <taxon>Bacteria</taxon>
        <taxon>Bacillati</taxon>
        <taxon>Actinomycetota</taxon>
        <taxon>Actinomycetes</taxon>
        <taxon>Micrococcales</taxon>
        <taxon>Microbacteriaceae</taxon>
        <taxon>Homoserinibacter</taxon>
    </lineage>
</organism>
<dbReference type="InterPro" id="IPR011089">
    <property type="entry name" value="GmrSD_C"/>
</dbReference>